<keyword evidence="6 11" id="KW-0805">Transcription regulation</keyword>
<dbReference type="PIRSF" id="PIRSF016992">
    <property type="entry name" value="TF_GATA_plant"/>
    <property type="match status" value="1"/>
</dbReference>
<feature type="region of interest" description="Disordered" evidence="13">
    <location>
        <begin position="63"/>
        <end position="98"/>
    </location>
</feature>
<evidence type="ECO:0000256" key="9">
    <source>
        <dbReference type="ARBA" id="ARBA00023163"/>
    </source>
</evidence>
<gene>
    <name evidence="15" type="ORF">O6P43_002035</name>
</gene>
<evidence type="ECO:0000256" key="5">
    <source>
        <dbReference type="ARBA" id="ARBA00022833"/>
    </source>
</evidence>
<comment type="function">
    <text evidence="11">Transcriptional activator that specifically binds 5'-GATA-3' or 5'-GAT-3' motifs within gene promoters.</text>
</comment>
<dbReference type="GO" id="GO:0045893">
    <property type="term" value="P:positive regulation of DNA-templated transcription"/>
    <property type="evidence" value="ECO:0007669"/>
    <property type="project" value="InterPro"/>
</dbReference>
<evidence type="ECO:0000259" key="14">
    <source>
        <dbReference type="PROSITE" id="PS50114"/>
    </source>
</evidence>
<name>A0AAD7QBM2_QUISA</name>
<evidence type="ECO:0000256" key="13">
    <source>
        <dbReference type="SAM" id="MobiDB-lite"/>
    </source>
</evidence>
<dbReference type="Proteomes" id="UP001163823">
    <property type="component" value="Chromosome 2"/>
</dbReference>
<feature type="region of interest" description="Disordered" evidence="13">
    <location>
        <begin position="228"/>
        <end position="249"/>
    </location>
</feature>
<evidence type="ECO:0000256" key="8">
    <source>
        <dbReference type="ARBA" id="ARBA00023159"/>
    </source>
</evidence>
<dbReference type="SMART" id="SM00401">
    <property type="entry name" value="ZnF_GATA"/>
    <property type="match status" value="1"/>
</dbReference>
<dbReference type="PROSITE" id="PS50114">
    <property type="entry name" value="GATA_ZN_FINGER_2"/>
    <property type="match status" value="1"/>
</dbReference>
<feature type="region of interest" description="Disordered" evidence="13">
    <location>
        <begin position="148"/>
        <end position="205"/>
    </location>
</feature>
<protein>
    <recommendedName>
        <fullName evidence="11">GATA transcription factor</fullName>
    </recommendedName>
</protein>
<proteinExistence type="inferred from homology"/>
<comment type="similarity">
    <text evidence="2 11">Belongs to the type IV zinc-finger family. Class A subfamily.</text>
</comment>
<evidence type="ECO:0000256" key="3">
    <source>
        <dbReference type="ARBA" id="ARBA00022723"/>
    </source>
</evidence>
<dbReference type="PROSITE" id="PS00344">
    <property type="entry name" value="GATA_ZN_FINGER_1"/>
    <property type="match status" value="1"/>
</dbReference>
<keyword evidence="9 11" id="KW-0804">Transcription</keyword>
<evidence type="ECO:0000313" key="15">
    <source>
        <dbReference type="EMBL" id="KAJ7978522.1"/>
    </source>
</evidence>
<feature type="compositionally biased region" description="Low complexity" evidence="13">
    <location>
        <begin position="191"/>
        <end position="205"/>
    </location>
</feature>
<dbReference type="KEGG" id="qsa:O6P43_002035"/>
<dbReference type="GO" id="GO:0043565">
    <property type="term" value="F:sequence-specific DNA binding"/>
    <property type="evidence" value="ECO:0007669"/>
    <property type="project" value="InterPro"/>
</dbReference>
<dbReference type="SUPFAM" id="SSF57716">
    <property type="entry name" value="Glucocorticoid receptor-like (DNA-binding domain)"/>
    <property type="match status" value="1"/>
</dbReference>
<dbReference type="InterPro" id="IPR051140">
    <property type="entry name" value="GATA_TF"/>
</dbReference>
<dbReference type="CDD" id="cd00202">
    <property type="entry name" value="ZnF_GATA"/>
    <property type="match status" value="1"/>
</dbReference>
<evidence type="ECO:0000256" key="10">
    <source>
        <dbReference type="ARBA" id="ARBA00023242"/>
    </source>
</evidence>
<dbReference type="InterPro" id="IPR016679">
    <property type="entry name" value="TF_GATA_pln"/>
</dbReference>
<dbReference type="GO" id="GO:0005634">
    <property type="term" value="C:nucleus"/>
    <property type="evidence" value="ECO:0007669"/>
    <property type="project" value="UniProtKB-SubCell"/>
</dbReference>
<keyword evidence="7 11" id="KW-0238">DNA-binding</keyword>
<feature type="domain" description="GATA-type" evidence="14">
    <location>
        <begin position="248"/>
        <end position="284"/>
    </location>
</feature>
<sequence>MEAVEARALKSSFHGELTFMKTTTQQTMYEDCLSLNANNGVSGEDFSVDDLLDFSNGEFQHGSVGVKDEFEEEEEEKDSLSLSSPDHVENDSNSNSISFSGSGDADSIFVSELAVPADDLADLEWVSHFVDDSLPELSLLYPTNSWQTKPLVKKRSEPEARPDGEKTPCFPSRVPVKARTKRSKPNGRVWSFGSSTSESSSPSSCSSGFYSTPCLITLQNMEFLQSVTKPPVKKQKKKSSEARTSGGSQFQRRCSHCGVQKTPQWRAGPLGTKTLCNACGVRYKSGRLFPEYRPACSPTFSGEIHSNSHRKVLEMRKRKDMDGQETGFTYTQMVPSY</sequence>
<dbReference type="Gene3D" id="3.30.50.10">
    <property type="entry name" value="Erythroid Transcription Factor GATA-1, subunit A"/>
    <property type="match status" value="1"/>
</dbReference>
<dbReference type="InterPro" id="IPR013088">
    <property type="entry name" value="Znf_NHR/GATA"/>
</dbReference>
<keyword evidence="5" id="KW-0862">Zinc</keyword>
<feature type="compositionally biased region" description="Basic and acidic residues" evidence="13">
    <location>
        <begin position="154"/>
        <end position="166"/>
    </location>
</feature>
<evidence type="ECO:0000256" key="11">
    <source>
        <dbReference type="PIRNR" id="PIRNR016992"/>
    </source>
</evidence>
<evidence type="ECO:0000256" key="1">
    <source>
        <dbReference type="ARBA" id="ARBA00004123"/>
    </source>
</evidence>
<dbReference type="FunFam" id="3.30.50.10:FF:000018">
    <property type="entry name" value="GATA transcription factor"/>
    <property type="match status" value="1"/>
</dbReference>
<keyword evidence="16" id="KW-1185">Reference proteome</keyword>
<keyword evidence="4 12" id="KW-0863">Zinc-finger</keyword>
<feature type="compositionally biased region" description="Basic residues" evidence="13">
    <location>
        <begin position="176"/>
        <end position="185"/>
    </location>
</feature>
<accession>A0AAD7QBM2</accession>
<dbReference type="Pfam" id="PF00320">
    <property type="entry name" value="GATA"/>
    <property type="match status" value="1"/>
</dbReference>
<comment type="caution">
    <text evidence="15">The sequence shown here is derived from an EMBL/GenBank/DDBJ whole genome shotgun (WGS) entry which is preliminary data.</text>
</comment>
<keyword evidence="8 11" id="KW-0010">Activator</keyword>
<dbReference type="AlphaFoldDB" id="A0AAD7QBM2"/>
<dbReference type="PANTHER" id="PTHR45658">
    <property type="entry name" value="GATA TRANSCRIPTION FACTOR"/>
    <property type="match status" value="1"/>
</dbReference>
<evidence type="ECO:0000256" key="2">
    <source>
        <dbReference type="ARBA" id="ARBA00005694"/>
    </source>
</evidence>
<comment type="subcellular location">
    <subcellularLocation>
        <location evidence="1 11">Nucleus</location>
    </subcellularLocation>
</comment>
<organism evidence="15 16">
    <name type="scientific">Quillaja saponaria</name>
    <name type="common">Soap bark tree</name>
    <dbReference type="NCBI Taxonomy" id="32244"/>
    <lineage>
        <taxon>Eukaryota</taxon>
        <taxon>Viridiplantae</taxon>
        <taxon>Streptophyta</taxon>
        <taxon>Embryophyta</taxon>
        <taxon>Tracheophyta</taxon>
        <taxon>Spermatophyta</taxon>
        <taxon>Magnoliopsida</taxon>
        <taxon>eudicotyledons</taxon>
        <taxon>Gunneridae</taxon>
        <taxon>Pentapetalae</taxon>
        <taxon>rosids</taxon>
        <taxon>fabids</taxon>
        <taxon>Fabales</taxon>
        <taxon>Quillajaceae</taxon>
        <taxon>Quillaja</taxon>
    </lineage>
</organism>
<keyword evidence="3" id="KW-0479">Metal-binding</keyword>
<evidence type="ECO:0000313" key="16">
    <source>
        <dbReference type="Proteomes" id="UP001163823"/>
    </source>
</evidence>
<evidence type="ECO:0000256" key="7">
    <source>
        <dbReference type="ARBA" id="ARBA00023125"/>
    </source>
</evidence>
<evidence type="ECO:0000256" key="6">
    <source>
        <dbReference type="ARBA" id="ARBA00023015"/>
    </source>
</evidence>
<evidence type="ECO:0000256" key="12">
    <source>
        <dbReference type="PROSITE-ProRule" id="PRU00094"/>
    </source>
</evidence>
<evidence type="ECO:0000256" key="4">
    <source>
        <dbReference type="ARBA" id="ARBA00022771"/>
    </source>
</evidence>
<dbReference type="GO" id="GO:0030154">
    <property type="term" value="P:cell differentiation"/>
    <property type="evidence" value="ECO:0007669"/>
    <property type="project" value="TreeGrafter"/>
</dbReference>
<dbReference type="GO" id="GO:0008270">
    <property type="term" value="F:zinc ion binding"/>
    <property type="evidence" value="ECO:0007669"/>
    <property type="project" value="UniProtKB-KW"/>
</dbReference>
<dbReference type="EMBL" id="JARAOO010000002">
    <property type="protein sequence ID" value="KAJ7978522.1"/>
    <property type="molecule type" value="Genomic_DNA"/>
</dbReference>
<keyword evidence="10 11" id="KW-0539">Nucleus</keyword>
<dbReference type="PANTHER" id="PTHR45658:SF41">
    <property type="entry name" value="GATA TRANSCRIPTION FACTOR 3"/>
    <property type="match status" value="1"/>
</dbReference>
<dbReference type="InterPro" id="IPR000679">
    <property type="entry name" value="Znf_GATA"/>
</dbReference>
<reference evidence="15" key="1">
    <citation type="journal article" date="2023" name="Science">
        <title>Elucidation of the pathway for biosynthesis of saponin adjuvants from the soapbark tree.</title>
        <authorList>
            <person name="Reed J."/>
            <person name="Orme A."/>
            <person name="El-Demerdash A."/>
            <person name="Owen C."/>
            <person name="Martin L.B.B."/>
            <person name="Misra R.C."/>
            <person name="Kikuchi S."/>
            <person name="Rejzek M."/>
            <person name="Martin A.C."/>
            <person name="Harkess A."/>
            <person name="Leebens-Mack J."/>
            <person name="Louveau T."/>
            <person name="Stephenson M.J."/>
            <person name="Osbourn A."/>
        </authorList>
    </citation>
    <scope>NUCLEOTIDE SEQUENCE</scope>
    <source>
        <strain evidence="15">S10</strain>
    </source>
</reference>